<evidence type="ECO:0000313" key="1">
    <source>
        <dbReference type="EMBL" id="VAW69065.1"/>
    </source>
</evidence>
<dbReference type="EMBL" id="UOFJ01000394">
    <property type="protein sequence ID" value="VAW69065.1"/>
    <property type="molecule type" value="Genomic_DNA"/>
</dbReference>
<protein>
    <submittedName>
        <fullName evidence="1">Uncharacterized protein</fullName>
    </submittedName>
</protein>
<dbReference type="AlphaFoldDB" id="A0A3B0XKR9"/>
<gene>
    <name evidence="1" type="ORF">MNBD_GAMMA10-543</name>
</gene>
<proteinExistence type="predicted"/>
<accession>A0A3B0XKR9</accession>
<name>A0A3B0XKR9_9ZZZZ</name>
<organism evidence="1">
    <name type="scientific">hydrothermal vent metagenome</name>
    <dbReference type="NCBI Taxonomy" id="652676"/>
    <lineage>
        <taxon>unclassified sequences</taxon>
        <taxon>metagenomes</taxon>
        <taxon>ecological metagenomes</taxon>
    </lineage>
</organism>
<sequence>MTKATDLNEIDHDLLMCVFCIDWSSIKISTATKDSEHGHLLAEKAFTNVDQAY</sequence>
<reference evidence="1" key="1">
    <citation type="submission" date="2018-06" db="EMBL/GenBank/DDBJ databases">
        <authorList>
            <person name="Zhirakovskaya E."/>
        </authorList>
    </citation>
    <scope>NUCLEOTIDE SEQUENCE</scope>
</reference>